<sequence>MTCYIEEWSRHRLNYTAEAQVQQCTSGGRGRQGKPYSLLWGFHMILLFLLMIHLSTMYLVKRHLPKPPVPGPGYGCRRLSGIAGSFPTSLSSIGLKVVDGMSPTTSLSLNCGEG</sequence>
<dbReference type="EMBL" id="LN649231">
    <property type="protein sequence ID" value="CEI70091.1"/>
    <property type="molecule type" value="Genomic_DNA"/>
</dbReference>
<reference evidence="3" key="1">
    <citation type="submission" date="2014-10" db="EMBL/GenBank/DDBJ databases">
        <authorList>
            <person name="King R."/>
        </authorList>
    </citation>
    <scope>NUCLEOTIDE SEQUENCE [LARGE SCALE GENOMIC DNA]</scope>
    <source>
        <strain evidence="3">A3/5</strain>
    </source>
</reference>
<dbReference type="AlphaFoldDB" id="A0A2L2TU87"/>
<protein>
    <submittedName>
        <fullName evidence="2">Uncharacterized protein</fullName>
    </submittedName>
</protein>
<evidence type="ECO:0000313" key="3">
    <source>
        <dbReference type="Proteomes" id="UP000245910"/>
    </source>
</evidence>
<evidence type="ECO:0000256" key="1">
    <source>
        <dbReference type="SAM" id="Phobius"/>
    </source>
</evidence>
<keyword evidence="1" id="KW-0472">Membrane</keyword>
<keyword evidence="3" id="KW-1185">Reference proteome</keyword>
<proteinExistence type="predicted"/>
<feature type="transmembrane region" description="Helical" evidence="1">
    <location>
        <begin position="38"/>
        <end position="60"/>
    </location>
</feature>
<name>A0A2L2TU87_9HYPO</name>
<keyword evidence="1" id="KW-0812">Transmembrane</keyword>
<accession>A0A2L2TU87</accession>
<dbReference type="Proteomes" id="UP000245910">
    <property type="component" value="Chromosome III"/>
</dbReference>
<evidence type="ECO:0000313" key="2">
    <source>
        <dbReference type="EMBL" id="CEI70091.1"/>
    </source>
</evidence>
<organism evidence="2 3">
    <name type="scientific">Fusarium venenatum</name>
    <dbReference type="NCBI Taxonomy" id="56646"/>
    <lineage>
        <taxon>Eukaryota</taxon>
        <taxon>Fungi</taxon>
        <taxon>Dikarya</taxon>
        <taxon>Ascomycota</taxon>
        <taxon>Pezizomycotina</taxon>
        <taxon>Sordariomycetes</taxon>
        <taxon>Hypocreomycetidae</taxon>
        <taxon>Hypocreales</taxon>
        <taxon>Nectriaceae</taxon>
        <taxon>Fusarium</taxon>
    </lineage>
</organism>
<keyword evidence="1" id="KW-1133">Transmembrane helix</keyword>